<keyword evidence="1" id="KW-1133">Transmembrane helix</keyword>
<protein>
    <submittedName>
        <fullName evidence="2">Uncharacterized protein</fullName>
    </submittedName>
</protein>
<organism evidence="2 3">
    <name type="scientific">Podospora australis</name>
    <dbReference type="NCBI Taxonomy" id="1536484"/>
    <lineage>
        <taxon>Eukaryota</taxon>
        <taxon>Fungi</taxon>
        <taxon>Dikarya</taxon>
        <taxon>Ascomycota</taxon>
        <taxon>Pezizomycotina</taxon>
        <taxon>Sordariomycetes</taxon>
        <taxon>Sordariomycetidae</taxon>
        <taxon>Sordariales</taxon>
        <taxon>Podosporaceae</taxon>
        <taxon>Podospora</taxon>
    </lineage>
</organism>
<keyword evidence="3" id="KW-1185">Reference proteome</keyword>
<name>A0AAN7AH91_9PEZI</name>
<dbReference type="EMBL" id="MU864408">
    <property type="protein sequence ID" value="KAK4187163.1"/>
    <property type="molecule type" value="Genomic_DNA"/>
</dbReference>
<keyword evidence="1" id="KW-0472">Membrane</keyword>
<evidence type="ECO:0000313" key="2">
    <source>
        <dbReference type="EMBL" id="KAK4187163.1"/>
    </source>
</evidence>
<dbReference type="Proteomes" id="UP001302126">
    <property type="component" value="Unassembled WGS sequence"/>
</dbReference>
<dbReference type="AlphaFoldDB" id="A0AAN7AH91"/>
<reference evidence="2" key="1">
    <citation type="journal article" date="2023" name="Mol. Phylogenet. Evol.">
        <title>Genome-scale phylogeny and comparative genomics of the fungal order Sordariales.</title>
        <authorList>
            <person name="Hensen N."/>
            <person name="Bonometti L."/>
            <person name="Westerberg I."/>
            <person name="Brannstrom I.O."/>
            <person name="Guillou S."/>
            <person name="Cros-Aarteil S."/>
            <person name="Calhoun S."/>
            <person name="Haridas S."/>
            <person name="Kuo A."/>
            <person name="Mondo S."/>
            <person name="Pangilinan J."/>
            <person name="Riley R."/>
            <person name="LaButti K."/>
            <person name="Andreopoulos B."/>
            <person name="Lipzen A."/>
            <person name="Chen C."/>
            <person name="Yan M."/>
            <person name="Daum C."/>
            <person name="Ng V."/>
            <person name="Clum A."/>
            <person name="Steindorff A."/>
            <person name="Ohm R.A."/>
            <person name="Martin F."/>
            <person name="Silar P."/>
            <person name="Natvig D.O."/>
            <person name="Lalanne C."/>
            <person name="Gautier V."/>
            <person name="Ament-Velasquez S.L."/>
            <person name="Kruys A."/>
            <person name="Hutchinson M.I."/>
            <person name="Powell A.J."/>
            <person name="Barry K."/>
            <person name="Miller A.N."/>
            <person name="Grigoriev I.V."/>
            <person name="Debuchy R."/>
            <person name="Gladieux P."/>
            <person name="Hiltunen Thoren M."/>
            <person name="Johannesson H."/>
        </authorList>
    </citation>
    <scope>NUCLEOTIDE SEQUENCE</scope>
    <source>
        <strain evidence="2">PSN309</strain>
    </source>
</reference>
<gene>
    <name evidence="2" type="ORF">QBC35DRAFT_499472</name>
</gene>
<evidence type="ECO:0000313" key="3">
    <source>
        <dbReference type="Proteomes" id="UP001302126"/>
    </source>
</evidence>
<feature type="transmembrane region" description="Helical" evidence="1">
    <location>
        <begin position="6"/>
        <end position="29"/>
    </location>
</feature>
<accession>A0AAN7AH91</accession>
<proteinExistence type="predicted"/>
<keyword evidence="1" id="KW-0812">Transmembrane</keyword>
<evidence type="ECO:0000256" key="1">
    <source>
        <dbReference type="SAM" id="Phobius"/>
    </source>
</evidence>
<comment type="caution">
    <text evidence="2">The sequence shown here is derived from an EMBL/GenBank/DDBJ whole genome shotgun (WGS) entry which is preliminary data.</text>
</comment>
<reference evidence="2" key="2">
    <citation type="submission" date="2023-05" db="EMBL/GenBank/DDBJ databases">
        <authorList>
            <consortium name="Lawrence Berkeley National Laboratory"/>
            <person name="Steindorff A."/>
            <person name="Hensen N."/>
            <person name="Bonometti L."/>
            <person name="Westerberg I."/>
            <person name="Brannstrom I.O."/>
            <person name="Guillou S."/>
            <person name="Cros-Aarteil S."/>
            <person name="Calhoun S."/>
            <person name="Haridas S."/>
            <person name="Kuo A."/>
            <person name="Mondo S."/>
            <person name="Pangilinan J."/>
            <person name="Riley R."/>
            <person name="Labutti K."/>
            <person name="Andreopoulos B."/>
            <person name="Lipzen A."/>
            <person name="Chen C."/>
            <person name="Yanf M."/>
            <person name="Daum C."/>
            <person name="Ng V."/>
            <person name="Clum A."/>
            <person name="Ohm R."/>
            <person name="Martin F."/>
            <person name="Silar P."/>
            <person name="Natvig D."/>
            <person name="Lalanne C."/>
            <person name="Gautier V."/>
            <person name="Ament-Velasquez S.L."/>
            <person name="Kruys A."/>
            <person name="Hutchinson M.I."/>
            <person name="Powell A.J."/>
            <person name="Barry K."/>
            <person name="Miller A.N."/>
            <person name="Grigoriev I.V."/>
            <person name="Debuchy R."/>
            <person name="Gladieux P."/>
            <person name="Thoren M.H."/>
            <person name="Johannesson H."/>
        </authorList>
    </citation>
    <scope>NUCLEOTIDE SEQUENCE</scope>
    <source>
        <strain evidence="2">PSN309</strain>
    </source>
</reference>
<sequence length="92" mass="10128">MVSDMYPLYVLLGSGNLWTLCSACSAVGIRRMGVERAGSLQVHAVSHKIQDIALQNDLVYGRGHLSFQNLWGKGMGKLNDETRDGRENPILP</sequence>